<evidence type="ECO:0000256" key="2">
    <source>
        <dbReference type="ARBA" id="ARBA00010488"/>
    </source>
</evidence>
<gene>
    <name evidence="7" type="ORF">RHD99_00905</name>
</gene>
<dbReference type="PANTHER" id="PTHR37316">
    <property type="entry name" value="TEICHOIC ACID GLYCEROL-PHOSPHATE PRIMASE"/>
    <property type="match status" value="1"/>
</dbReference>
<dbReference type="PANTHER" id="PTHR37316:SF3">
    <property type="entry name" value="TEICHOIC ACID GLYCEROL-PHOSPHATE TRANSFERASE"/>
    <property type="match status" value="1"/>
</dbReference>
<evidence type="ECO:0000256" key="1">
    <source>
        <dbReference type="ARBA" id="ARBA00004202"/>
    </source>
</evidence>
<accession>A0ABY9SBN6</accession>
<comment type="subcellular location">
    <subcellularLocation>
        <location evidence="1">Cell membrane</location>
        <topology evidence="1">Peripheral membrane protein</topology>
    </subcellularLocation>
</comment>
<keyword evidence="6" id="KW-0472">Membrane</keyword>
<dbReference type="Gene3D" id="3.40.50.12580">
    <property type="match status" value="1"/>
</dbReference>
<sequence length="369" mass="43478">MTVVRFLLYLISFGLPKKNVVIFNSYKNTKFSFIAKNIFLHGIMNGKVNYKFVINDEKLRNCLIDTYGDYFITSTNIKDCYTICTAKFWVTSTSPVYKFPFCNIFRKVINVWHGIPLKNIGVLDYEVSAYKSFLYKTVYRTFYTYFMVPSPSLGEVYKNSFCIGDDKVVYSGLIQPHIVTKENIKDKLGAISKDVKVILYATTWRSYDTDYFPFADFNLEKLNNYLVERDYIILIKPHHLEKSSVERFRCSNIIIVDDSYINDISHIFNSVDLLVTDYSSIYFDYLMTSDPYIIFVPYDLDKYKYERGFNMDYEYVTPGPKVKTLNDFCNEIDCFFSGRSLYKEKVEYIRVNYCGSEYNMIDKFNELIS</sequence>
<dbReference type="Pfam" id="PF04464">
    <property type="entry name" value="Glyphos_transf"/>
    <property type="match status" value="1"/>
</dbReference>
<organism evidence="7 8">
    <name type="scientific">Buttiauxella selenatireducens</name>
    <dbReference type="NCBI Taxonomy" id="3073902"/>
    <lineage>
        <taxon>Bacteria</taxon>
        <taxon>Pseudomonadati</taxon>
        <taxon>Pseudomonadota</taxon>
        <taxon>Gammaproteobacteria</taxon>
        <taxon>Enterobacterales</taxon>
        <taxon>Enterobacteriaceae</taxon>
        <taxon>Buttiauxella</taxon>
    </lineage>
</organism>
<dbReference type="Gene3D" id="3.40.50.11820">
    <property type="match status" value="1"/>
</dbReference>
<protein>
    <submittedName>
        <fullName evidence="7">CDP-glycerol glycerophosphotransferase family protein</fullName>
    </submittedName>
</protein>
<dbReference type="Proteomes" id="UP001246690">
    <property type="component" value="Chromosome"/>
</dbReference>
<evidence type="ECO:0000256" key="6">
    <source>
        <dbReference type="ARBA" id="ARBA00023136"/>
    </source>
</evidence>
<evidence type="ECO:0000256" key="4">
    <source>
        <dbReference type="ARBA" id="ARBA00022679"/>
    </source>
</evidence>
<reference evidence="7 8" key="1">
    <citation type="submission" date="2023-09" db="EMBL/GenBank/DDBJ databases">
        <title>Buttiauxella selenatireducens sp. nov., isolated from the rhizosphere of Cardamine hupingshanesis.</title>
        <authorList>
            <person name="Zhang S."/>
            <person name="Xu Z."/>
            <person name="Wang H."/>
            <person name="Guo Y."/>
        </authorList>
    </citation>
    <scope>NUCLEOTIDE SEQUENCE [LARGE SCALE GENOMIC DNA]</scope>
    <source>
        <strain evidence="7 8">R73</strain>
    </source>
</reference>
<dbReference type="SUPFAM" id="SSF53756">
    <property type="entry name" value="UDP-Glycosyltransferase/glycogen phosphorylase"/>
    <property type="match status" value="1"/>
</dbReference>
<dbReference type="InterPro" id="IPR051612">
    <property type="entry name" value="Teichoic_Acid_Biosynth"/>
</dbReference>
<evidence type="ECO:0000313" key="7">
    <source>
        <dbReference type="EMBL" id="WMY74576.1"/>
    </source>
</evidence>
<dbReference type="InterPro" id="IPR007554">
    <property type="entry name" value="Glycerophosphate_synth"/>
</dbReference>
<keyword evidence="8" id="KW-1185">Reference proteome</keyword>
<keyword evidence="4" id="KW-0808">Transferase</keyword>
<comment type="similarity">
    <text evidence="2">Belongs to the CDP-glycerol glycerophosphotransferase family.</text>
</comment>
<keyword evidence="5" id="KW-0777">Teichoic acid biosynthesis</keyword>
<evidence type="ECO:0000256" key="3">
    <source>
        <dbReference type="ARBA" id="ARBA00022475"/>
    </source>
</evidence>
<dbReference type="InterPro" id="IPR043148">
    <property type="entry name" value="TagF_C"/>
</dbReference>
<keyword evidence="3" id="KW-1003">Cell membrane</keyword>
<evidence type="ECO:0000256" key="5">
    <source>
        <dbReference type="ARBA" id="ARBA00022944"/>
    </source>
</evidence>
<proteinExistence type="inferred from homology"/>
<dbReference type="InterPro" id="IPR043149">
    <property type="entry name" value="TagF_N"/>
</dbReference>
<dbReference type="RefSeq" id="WP_309877163.1">
    <property type="nucleotide sequence ID" value="NZ_CP133838.1"/>
</dbReference>
<evidence type="ECO:0000313" key="8">
    <source>
        <dbReference type="Proteomes" id="UP001246690"/>
    </source>
</evidence>
<name>A0ABY9SBN6_9ENTR</name>
<dbReference type="EMBL" id="CP133838">
    <property type="protein sequence ID" value="WMY74576.1"/>
    <property type="molecule type" value="Genomic_DNA"/>
</dbReference>